<feature type="compositionally biased region" description="Basic and acidic residues" evidence="1">
    <location>
        <begin position="103"/>
        <end position="118"/>
    </location>
</feature>
<evidence type="ECO:0000256" key="1">
    <source>
        <dbReference type="SAM" id="MobiDB-lite"/>
    </source>
</evidence>
<dbReference type="AlphaFoldDB" id="A0A8H4RPH5"/>
<reference evidence="3 4" key="1">
    <citation type="submission" date="2020-03" db="EMBL/GenBank/DDBJ databases">
        <title>Draft Genome Sequence of Cudoniella acicularis.</title>
        <authorList>
            <person name="Buettner E."/>
            <person name="Kellner H."/>
        </authorList>
    </citation>
    <scope>NUCLEOTIDE SEQUENCE [LARGE SCALE GENOMIC DNA]</scope>
    <source>
        <strain evidence="3 4">DSM 108380</strain>
    </source>
</reference>
<proteinExistence type="predicted"/>
<evidence type="ECO:0000256" key="2">
    <source>
        <dbReference type="SAM" id="Phobius"/>
    </source>
</evidence>
<dbReference type="EMBL" id="JAAMPI010000385">
    <property type="protein sequence ID" value="KAF4632047.1"/>
    <property type="molecule type" value="Genomic_DNA"/>
</dbReference>
<feature type="region of interest" description="Disordered" evidence="1">
    <location>
        <begin position="1"/>
        <end position="127"/>
    </location>
</feature>
<gene>
    <name evidence="3" type="ORF">G7Y89_g6081</name>
</gene>
<protein>
    <submittedName>
        <fullName evidence="3">Uncharacterized protein</fullName>
    </submittedName>
</protein>
<feature type="transmembrane region" description="Helical" evidence="2">
    <location>
        <begin position="558"/>
        <end position="576"/>
    </location>
</feature>
<keyword evidence="2" id="KW-0472">Membrane</keyword>
<organism evidence="3 4">
    <name type="scientific">Cudoniella acicularis</name>
    <dbReference type="NCBI Taxonomy" id="354080"/>
    <lineage>
        <taxon>Eukaryota</taxon>
        <taxon>Fungi</taxon>
        <taxon>Dikarya</taxon>
        <taxon>Ascomycota</taxon>
        <taxon>Pezizomycotina</taxon>
        <taxon>Leotiomycetes</taxon>
        <taxon>Helotiales</taxon>
        <taxon>Tricladiaceae</taxon>
        <taxon>Cudoniella</taxon>
    </lineage>
</organism>
<sequence length="647" mass="73968">MNNTIERRNVDQNTQGISSSVLQYCWPEKFTKRRKFDRNTESQPYIEYLETQLYDGEEEEDEDEDEEDADEEDADEDADEEGDDKNDISSEDDDSTNEPEDQGEGRQDTLGYQDEKRNSGKGTETCDRGSVFRRFMKGWIGDEDENQVDEVASFCETSPRNALNPKSVALLDDRNDGGIKFDKKGHYRPNLGPLTLQEFYEKLSKRRFRVDSDQTTTTNAFEDEENDAERRLVFIPDLDSLTIKAIITTAPLTQASPLRDLLYKHLTGKTSIGVTIPSQKLPFLSGPMDTVKPIDEDYCLYEAQISITVTGIDHWVWTAYGFVDNYFGSTETADSYYKLKGKLRGRADPISAGHLNGDEPIWTPREYFLTVVQIRIEKVLREWNLIVYTIENKIKWSRDNHEFPLAYNDPKTTAKVLDFSVWNTRMVALLSKLISGLSKTVRAWERFRGTEIGYFQNNGQISPSLNPSLIAISKCFDELKFNLWALEELKKELSEGSPQGLHAHLSFENNAAAIFQQRSAKKLEDLTVITIIFFPMALAANLFSAQGVLPFTSSFVKFIYGVLIIVALMVAILIVLSNWRFWLQTVVDYAQKLITRYNERQRGSEISCGTSVPLAKPSNLNIFARRALKADSWDIEQGQRKRRQAKL</sequence>
<name>A0A8H4RPH5_9HELO</name>
<keyword evidence="2" id="KW-1133">Transmembrane helix</keyword>
<feature type="compositionally biased region" description="Polar residues" evidence="1">
    <location>
        <begin position="11"/>
        <end position="22"/>
    </location>
</feature>
<dbReference type="OrthoDB" id="5428055at2759"/>
<keyword evidence="2" id="KW-0812">Transmembrane</keyword>
<feature type="transmembrane region" description="Helical" evidence="2">
    <location>
        <begin position="526"/>
        <end position="546"/>
    </location>
</feature>
<comment type="caution">
    <text evidence="3">The sequence shown here is derived from an EMBL/GenBank/DDBJ whole genome shotgun (WGS) entry which is preliminary data.</text>
</comment>
<feature type="compositionally biased region" description="Acidic residues" evidence="1">
    <location>
        <begin position="55"/>
        <end position="102"/>
    </location>
</feature>
<evidence type="ECO:0000313" key="4">
    <source>
        <dbReference type="Proteomes" id="UP000566819"/>
    </source>
</evidence>
<feature type="compositionally biased region" description="Basic and acidic residues" evidence="1">
    <location>
        <begin position="1"/>
        <end position="10"/>
    </location>
</feature>
<dbReference type="Proteomes" id="UP000566819">
    <property type="component" value="Unassembled WGS sequence"/>
</dbReference>
<evidence type="ECO:0000313" key="3">
    <source>
        <dbReference type="EMBL" id="KAF4632047.1"/>
    </source>
</evidence>
<accession>A0A8H4RPH5</accession>
<keyword evidence="4" id="KW-1185">Reference proteome</keyword>